<dbReference type="InterPro" id="IPR023753">
    <property type="entry name" value="FAD/NAD-binding_dom"/>
</dbReference>
<keyword evidence="10" id="KW-0472">Membrane</keyword>
<evidence type="ECO:0000256" key="5">
    <source>
        <dbReference type="ARBA" id="ARBA00022723"/>
    </source>
</evidence>
<reference evidence="13" key="1">
    <citation type="submission" date="2016-11" db="UniProtKB">
        <authorList>
            <consortium name="WormBaseParasite"/>
        </authorList>
    </citation>
    <scope>IDENTIFICATION</scope>
</reference>
<dbReference type="InterPro" id="IPR050446">
    <property type="entry name" value="FAD-oxidoreductase/Apoptosis"/>
</dbReference>
<keyword evidence="12" id="KW-1185">Reference proteome</keyword>
<keyword evidence="4" id="KW-0001">2Fe-2S</keyword>
<dbReference type="SUPFAM" id="SSF55424">
    <property type="entry name" value="FAD/NAD-linked reductases, dimerisation (C-terminal) domain"/>
    <property type="match status" value="1"/>
</dbReference>
<dbReference type="AlphaFoldDB" id="A0A1I7XM63"/>
<dbReference type="FunFam" id="2.102.10.10:FF:000003">
    <property type="entry name" value="apoptosis-inducing factor 3 isoform X2"/>
    <property type="match status" value="1"/>
</dbReference>
<dbReference type="GO" id="GO:0051537">
    <property type="term" value="F:2 iron, 2 sulfur cluster binding"/>
    <property type="evidence" value="ECO:0007669"/>
    <property type="project" value="UniProtKB-KW"/>
</dbReference>
<keyword evidence="8" id="KW-0408">Iron</keyword>
<evidence type="ECO:0000256" key="4">
    <source>
        <dbReference type="ARBA" id="ARBA00022714"/>
    </source>
</evidence>
<comment type="similarity">
    <text evidence="2">Belongs to the FAD-dependent oxidoreductase family.</text>
</comment>
<feature type="domain" description="Rieske" evidence="11">
    <location>
        <begin position="19"/>
        <end position="108"/>
    </location>
</feature>
<feature type="transmembrane region" description="Helical" evidence="10">
    <location>
        <begin position="484"/>
        <end position="505"/>
    </location>
</feature>
<evidence type="ECO:0000313" key="13">
    <source>
        <dbReference type="WBParaSite" id="Hba_18617"/>
    </source>
</evidence>
<protein>
    <submittedName>
        <fullName evidence="13">Rieske domain-containing protein</fullName>
    </submittedName>
</protein>
<name>A0A1I7XM63_HETBA</name>
<evidence type="ECO:0000256" key="2">
    <source>
        <dbReference type="ARBA" id="ARBA00006442"/>
    </source>
</evidence>
<dbReference type="PRINTS" id="PR00411">
    <property type="entry name" value="PNDRDTASEI"/>
</dbReference>
<keyword evidence="3" id="KW-0285">Flavoprotein</keyword>
<dbReference type="WBParaSite" id="Hba_18617">
    <property type="protein sequence ID" value="Hba_18617"/>
    <property type="gene ID" value="Hba_18617"/>
</dbReference>
<dbReference type="Proteomes" id="UP000095283">
    <property type="component" value="Unplaced"/>
</dbReference>
<dbReference type="PANTHER" id="PTHR43557">
    <property type="entry name" value="APOPTOSIS-INDUCING FACTOR 1"/>
    <property type="match status" value="1"/>
</dbReference>
<evidence type="ECO:0000256" key="8">
    <source>
        <dbReference type="ARBA" id="ARBA00023004"/>
    </source>
</evidence>
<evidence type="ECO:0000256" key="7">
    <source>
        <dbReference type="ARBA" id="ARBA00023002"/>
    </source>
</evidence>
<evidence type="ECO:0000256" key="1">
    <source>
        <dbReference type="ARBA" id="ARBA00001974"/>
    </source>
</evidence>
<proteinExistence type="inferred from homology"/>
<keyword evidence="5" id="KW-0479">Metal-binding</keyword>
<evidence type="ECO:0000256" key="9">
    <source>
        <dbReference type="ARBA" id="ARBA00023014"/>
    </source>
</evidence>
<keyword evidence="6" id="KW-0274">FAD</keyword>
<dbReference type="Gene3D" id="2.102.10.10">
    <property type="entry name" value="Rieske [2Fe-2S] iron-sulphur domain"/>
    <property type="match status" value="1"/>
</dbReference>
<dbReference type="PROSITE" id="PS51296">
    <property type="entry name" value="RIESKE"/>
    <property type="match status" value="1"/>
</dbReference>
<keyword evidence="7" id="KW-0560">Oxidoreductase</keyword>
<dbReference type="SUPFAM" id="SSF50022">
    <property type="entry name" value="ISP domain"/>
    <property type="match status" value="1"/>
</dbReference>
<dbReference type="Pfam" id="PF00355">
    <property type="entry name" value="Rieske"/>
    <property type="match status" value="1"/>
</dbReference>
<feature type="transmembrane region" description="Helical" evidence="10">
    <location>
        <begin position="539"/>
        <end position="559"/>
    </location>
</feature>
<dbReference type="PRINTS" id="PR00368">
    <property type="entry name" value="FADPNR"/>
</dbReference>
<evidence type="ECO:0000256" key="6">
    <source>
        <dbReference type="ARBA" id="ARBA00022827"/>
    </source>
</evidence>
<evidence type="ECO:0000256" key="10">
    <source>
        <dbReference type="SAM" id="Phobius"/>
    </source>
</evidence>
<evidence type="ECO:0000259" key="11">
    <source>
        <dbReference type="PROSITE" id="PS51296"/>
    </source>
</evidence>
<dbReference type="GO" id="GO:0046872">
    <property type="term" value="F:metal ion binding"/>
    <property type="evidence" value="ECO:0007669"/>
    <property type="project" value="UniProtKB-KW"/>
</dbReference>
<dbReference type="InterPro" id="IPR036922">
    <property type="entry name" value="Rieske_2Fe-2S_sf"/>
</dbReference>
<dbReference type="SUPFAM" id="SSF51905">
    <property type="entry name" value="FAD/NAD(P)-binding domain"/>
    <property type="match status" value="1"/>
</dbReference>
<organism evidence="12 13">
    <name type="scientific">Heterorhabditis bacteriophora</name>
    <name type="common">Entomopathogenic nematode worm</name>
    <dbReference type="NCBI Taxonomy" id="37862"/>
    <lineage>
        <taxon>Eukaryota</taxon>
        <taxon>Metazoa</taxon>
        <taxon>Ecdysozoa</taxon>
        <taxon>Nematoda</taxon>
        <taxon>Chromadorea</taxon>
        <taxon>Rhabditida</taxon>
        <taxon>Rhabditina</taxon>
        <taxon>Rhabditomorpha</taxon>
        <taxon>Strongyloidea</taxon>
        <taxon>Heterorhabditidae</taxon>
        <taxon>Heterorhabditis</taxon>
    </lineage>
</organism>
<sequence>MLRNSTKIAPDDESPPINEVIGKVTDVPVDTKKTFEVRGRKILVINDNGEFYAINGLCSHYNYPLENGVYSKGKIRCPYHGACFNVKTGDIEDYPGFDNLHSFEVIWDILLRSHKIYNLFRNPLSSELIFVIAINPVKRTVSLSSGNHLRYSKLVLAVGCTTRKLKIPGSELENVFTLRVIEEANMIASQSIGKHVVCIGGSFIGMEIASALYTSAASVTIICTSDEPIPALGKDIGAAIRKRFESKGVSVLVNAHVERLEGIKAVSSVILNEGLTIQADVVVAGIGVTPSTEWLKNSCINLDTRGFIKVDSHFRTSADWIYAIGDAVTVPLPLWDIESINIQHFQTAQTHGQLLGYSITGKPQPHPIVPFFWTVFFLEFGIRFAGCTDGFSETIIHGNIDEMNFSKYYLKNNVVVAVANAGPLPTAIQFLTIFQQNIKITRTEVEKISCTSFTSVMQERNPRGNSHSEKERYRTCCDVCHIKFGTVFLGTIEAIVCVFVLIGAVQQTMWKNQQYSQCDKNFLRDCLIFQFSHFNVTLIFDYIVIIMMAFILLSVGYSFQNI</sequence>
<dbReference type="GO" id="GO:0005737">
    <property type="term" value="C:cytoplasm"/>
    <property type="evidence" value="ECO:0007669"/>
    <property type="project" value="TreeGrafter"/>
</dbReference>
<dbReference type="Pfam" id="PF07992">
    <property type="entry name" value="Pyr_redox_2"/>
    <property type="match status" value="1"/>
</dbReference>
<dbReference type="InterPro" id="IPR016156">
    <property type="entry name" value="FAD/NAD-linked_Rdtase_dimer_sf"/>
</dbReference>
<comment type="cofactor">
    <cofactor evidence="1">
        <name>FAD</name>
        <dbReference type="ChEBI" id="CHEBI:57692"/>
    </cofactor>
</comment>
<dbReference type="CDD" id="cd03478">
    <property type="entry name" value="Rieske_AIFL_N"/>
    <property type="match status" value="1"/>
</dbReference>
<evidence type="ECO:0000313" key="12">
    <source>
        <dbReference type="Proteomes" id="UP000095283"/>
    </source>
</evidence>
<keyword evidence="10" id="KW-1133">Transmembrane helix</keyword>
<evidence type="ECO:0000256" key="3">
    <source>
        <dbReference type="ARBA" id="ARBA00022630"/>
    </source>
</evidence>
<keyword evidence="9" id="KW-0411">Iron-sulfur</keyword>
<keyword evidence="10" id="KW-0812">Transmembrane</keyword>
<dbReference type="InterPro" id="IPR017941">
    <property type="entry name" value="Rieske_2Fe-2S"/>
</dbReference>
<dbReference type="InterPro" id="IPR036188">
    <property type="entry name" value="FAD/NAD-bd_sf"/>
</dbReference>
<dbReference type="Gene3D" id="3.50.50.60">
    <property type="entry name" value="FAD/NAD(P)-binding domain"/>
    <property type="match status" value="1"/>
</dbReference>
<dbReference type="GO" id="GO:0016651">
    <property type="term" value="F:oxidoreductase activity, acting on NAD(P)H"/>
    <property type="evidence" value="ECO:0007669"/>
    <property type="project" value="TreeGrafter"/>
</dbReference>
<accession>A0A1I7XM63</accession>
<dbReference type="PANTHER" id="PTHR43557:SF2">
    <property type="entry name" value="RIESKE DOMAIN-CONTAINING PROTEIN-RELATED"/>
    <property type="match status" value="1"/>
</dbReference>